<dbReference type="GeneID" id="25337728"/>
<dbReference type="GO" id="GO:0003676">
    <property type="term" value="F:nucleic acid binding"/>
    <property type="evidence" value="ECO:0007669"/>
    <property type="project" value="InterPro"/>
</dbReference>
<dbReference type="PANTHER" id="PTHR46814:SF1">
    <property type="entry name" value="EGALITARIAN, ISOFORM B"/>
    <property type="match status" value="1"/>
</dbReference>
<evidence type="ECO:0000259" key="1">
    <source>
        <dbReference type="Pfam" id="PF01612"/>
    </source>
</evidence>
<dbReference type="VEuPathDB" id="ToxoDB:EMWEY_00037420"/>
<sequence>MQVFHDCREDSAALYRQHNIRVNFVFDTQAAHQLICLKKGIPPYQASLRELLQTYLGITVKGLDEGRSILEKDSFAFSRRPVDFSLLLYAALGVKHLVQLALAMSCHIDPEEVIKASEEFTMYRHLNEGFTNPNDMKKIGTVLEGLVVVRTPEQIIFKLNTNATGIVCAPSTLKRFQDVNFGDVVTVSVVGESAGGKYLYLDRHDGVIDYADKNRPRHRYNTSMKLREDSRADPLLLAHLDE</sequence>
<accession>U6MF30</accession>
<name>U6MF30_EIMMA</name>
<protein>
    <recommendedName>
        <fullName evidence="1">3'-5' exonuclease domain-containing protein</fullName>
    </recommendedName>
</protein>
<dbReference type="GO" id="GO:0006139">
    <property type="term" value="P:nucleobase-containing compound metabolic process"/>
    <property type="evidence" value="ECO:0007669"/>
    <property type="project" value="InterPro"/>
</dbReference>
<dbReference type="SUPFAM" id="SSF53098">
    <property type="entry name" value="Ribonuclease H-like"/>
    <property type="match status" value="1"/>
</dbReference>
<dbReference type="EMBL" id="HG721990">
    <property type="protein sequence ID" value="CDJ61044.1"/>
    <property type="molecule type" value="Genomic_DNA"/>
</dbReference>
<dbReference type="PANTHER" id="PTHR46814">
    <property type="entry name" value="EGALITARIAN, ISOFORM B"/>
    <property type="match status" value="1"/>
</dbReference>
<dbReference type="Pfam" id="PF01612">
    <property type="entry name" value="DNA_pol_A_exo1"/>
    <property type="match status" value="1"/>
</dbReference>
<dbReference type="OrthoDB" id="26838at2759"/>
<organism evidence="2 3">
    <name type="scientific">Eimeria maxima</name>
    <name type="common">Coccidian parasite</name>
    <dbReference type="NCBI Taxonomy" id="5804"/>
    <lineage>
        <taxon>Eukaryota</taxon>
        <taxon>Sar</taxon>
        <taxon>Alveolata</taxon>
        <taxon>Apicomplexa</taxon>
        <taxon>Conoidasida</taxon>
        <taxon>Coccidia</taxon>
        <taxon>Eucoccidiorida</taxon>
        <taxon>Eimeriorina</taxon>
        <taxon>Eimeriidae</taxon>
        <taxon>Eimeria</taxon>
    </lineage>
</organism>
<dbReference type="Proteomes" id="UP000030763">
    <property type="component" value="Unassembled WGS sequence"/>
</dbReference>
<dbReference type="Gene3D" id="3.30.420.10">
    <property type="entry name" value="Ribonuclease H-like superfamily/Ribonuclease H"/>
    <property type="match status" value="1"/>
</dbReference>
<feature type="domain" description="3'-5' exonuclease" evidence="1">
    <location>
        <begin position="3"/>
        <end position="104"/>
    </location>
</feature>
<dbReference type="InterPro" id="IPR012337">
    <property type="entry name" value="RNaseH-like_sf"/>
</dbReference>
<dbReference type="AlphaFoldDB" id="U6MF30"/>
<gene>
    <name evidence="2" type="ORF">EMWEY_00037420</name>
</gene>
<dbReference type="GO" id="GO:0008408">
    <property type="term" value="F:3'-5' exonuclease activity"/>
    <property type="evidence" value="ECO:0007669"/>
    <property type="project" value="InterPro"/>
</dbReference>
<dbReference type="InterPro" id="IPR036397">
    <property type="entry name" value="RNaseH_sf"/>
</dbReference>
<reference evidence="2" key="2">
    <citation type="submission" date="2013-10" db="EMBL/GenBank/DDBJ databases">
        <authorList>
            <person name="Aslett M."/>
        </authorList>
    </citation>
    <scope>NUCLEOTIDE SEQUENCE [LARGE SCALE GENOMIC DNA]</scope>
    <source>
        <strain evidence="2">Weybridge</strain>
    </source>
</reference>
<keyword evidence="3" id="KW-1185">Reference proteome</keyword>
<dbReference type="RefSeq" id="XP_013337694.1">
    <property type="nucleotide sequence ID" value="XM_013482240.1"/>
</dbReference>
<reference evidence="2" key="1">
    <citation type="submission" date="2013-10" db="EMBL/GenBank/DDBJ databases">
        <title>Genomic analysis of the causative agents of coccidiosis in chickens.</title>
        <authorList>
            <person name="Reid A.J."/>
            <person name="Blake D."/>
            <person name="Billington K."/>
            <person name="Browne H."/>
            <person name="Dunn M."/>
            <person name="Hung S."/>
            <person name="Kawahara F."/>
            <person name="Miranda-Saavedra D."/>
            <person name="Mourier T."/>
            <person name="Nagra H."/>
            <person name="Otto T.D."/>
            <person name="Rawlings N."/>
            <person name="Sanchez A."/>
            <person name="Sanders M."/>
            <person name="Subramaniam C."/>
            <person name="Tay Y."/>
            <person name="Dear P."/>
            <person name="Doerig C."/>
            <person name="Gruber A."/>
            <person name="Parkinson J."/>
            <person name="Shirley M."/>
            <person name="Wan K.L."/>
            <person name="Berriman M."/>
            <person name="Tomley F."/>
            <person name="Pain A."/>
        </authorList>
    </citation>
    <scope>NUCLEOTIDE SEQUENCE [LARGE SCALE GENOMIC DNA]</scope>
    <source>
        <strain evidence="2">Weybridge</strain>
    </source>
</reference>
<evidence type="ECO:0000313" key="3">
    <source>
        <dbReference type="Proteomes" id="UP000030763"/>
    </source>
</evidence>
<dbReference type="OMA" id="MSCHIDP"/>
<dbReference type="InterPro" id="IPR002562">
    <property type="entry name" value="3'-5'_exonuclease_dom"/>
</dbReference>
<evidence type="ECO:0000313" key="2">
    <source>
        <dbReference type="EMBL" id="CDJ61044.1"/>
    </source>
</evidence>
<proteinExistence type="predicted"/>